<sequence length="37" mass="4525">MYTDMDLEQINKLILEFEKRMKQIDLIITNIVIKEIE</sequence>
<dbReference type="EMBL" id="FOIN01000009">
    <property type="protein sequence ID" value="SET38665.1"/>
    <property type="molecule type" value="Genomic_DNA"/>
</dbReference>
<accession>A0A1I0E0W2</accession>
<protein>
    <submittedName>
        <fullName evidence="1">Uncharacterized protein</fullName>
    </submittedName>
</protein>
<dbReference type="AlphaFoldDB" id="A0A1I0E0W2"/>
<organism evidence="1 2">
    <name type="scientific">Thomasclavelia cocleata</name>
    <dbReference type="NCBI Taxonomy" id="69824"/>
    <lineage>
        <taxon>Bacteria</taxon>
        <taxon>Bacillati</taxon>
        <taxon>Bacillota</taxon>
        <taxon>Erysipelotrichia</taxon>
        <taxon>Erysipelotrichales</taxon>
        <taxon>Coprobacillaceae</taxon>
        <taxon>Thomasclavelia</taxon>
    </lineage>
</organism>
<keyword evidence="2" id="KW-1185">Reference proteome</keyword>
<name>A0A1I0E0W2_9FIRM</name>
<proteinExistence type="predicted"/>
<evidence type="ECO:0000313" key="1">
    <source>
        <dbReference type="EMBL" id="SET38665.1"/>
    </source>
</evidence>
<dbReference type="Proteomes" id="UP000198558">
    <property type="component" value="Unassembled WGS sequence"/>
</dbReference>
<gene>
    <name evidence="1" type="ORF">SAMN04489758_1092</name>
</gene>
<reference evidence="2" key="1">
    <citation type="submission" date="2016-10" db="EMBL/GenBank/DDBJ databases">
        <authorList>
            <person name="Varghese N."/>
            <person name="Submissions S."/>
        </authorList>
    </citation>
    <scope>NUCLEOTIDE SEQUENCE [LARGE SCALE GENOMIC DNA]</scope>
    <source>
        <strain evidence="2">DSM 1551</strain>
    </source>
</reference>
<evidence type="ECO:0000313" key="2">
    <source>
        <dbReference type="Proteomes" id="UP000198558"/>
    </source>
</evidence>